<accession>A0A8S5REY9</accession>
<sequence>MVVFRATSSVETPIQWGNDLWTLHADAGEAQAKVDDTIVSLTEKVLRHYKHEGEYEITMCFSDNENFRKRILPTYKINRADKRKPVCYFGVKKWVEENFTCYQRPGLEADDCIGILATVKGSNSIIVSGDKDFKTIPGRFYDFLRNEFYDITQEEADYWHLFQTLIGDTTDNYKGCPGCGAVSAKKLLDSEGATWETIVEAFEKKGLTESDALVQARVARILRASDYDFETKKPILWSPN</sequence>
<dbReference type="SUPFAM" id="SSF88723">
    <property type="entry name" value="PIN domain-like"/>
    <property type="match status" value="1"/>
</dbReference>
<dbReference type="PANTHER" id="PTHR42646:SF2">
    <property type="entry name" value="5'-3' EXONUCLEASE FAMILY PROTEIN"/>
    <property type="match status" value="1"/>
</dbReference>
<dbReference type="Pfam" id="PF02739">
    <property type="entry name" value="5_3_exonuc_N"/>
    <property type="match status" value="1"/>
</dbReference>
<dbReference type="InterPro" id="IPR020046">
    <property type="entry name" value="5-3_exonucl_a-hlix_arch_N"/>
</dbReference>
<name>A0A8S5REY9_9VIRU</name>
<evidence type="ECO:0000313" key="4">
    <source>
        <dbReference type="EMBL" id="DAE29637.1"/>
    </source>
</evidence>
<evidence type="ECO:0000256" key="2">
    <source>
        <dbReference type="ARBA" id="ARBA00022801"/>
    </source>
</evidence>
<dbReference type="EMBL" id="BK059096">
    <property type="protein sequence ID" value="DAE29637.1"/>
    <property type="molecule type" value="Genomic_DNA"/>
</dbReference>
<dbReference type="SMART" id="SM00475">
    <property type="entry name" value="53EXOc"/>
    <property type="match status" value="1"/>
</dbReference>
<dbReference type="PANTHER" id="PTHR42646">
    <property type="entry name" value="FLAP ENDONUCLEASE XNI"/>
    <property type="match status" value="1"/>
</dbReference>
<protein>
    <submittedName>
        <fullName evidence="4">Exodeoxyribonuclease</fullName>
    </submittedName>
</protein>
<organism evidence="4">
    <name type="scientific">virus sp. ctqq75</name>
    <dbReference type="NCBI Taxonomy" id="2827999"/>
    <lineage>
        <taxon>Viruses</taxon>
    </lineage>
</organism>
<reference evidence="4" key="1">
    <citation type="journal article" date="2021" name="Proc. Natl. Acad. Sci. U.S.A.">
        <title>A Catalog of Tens of Thousands of Viruses from Human Metagenomes Reveals Hidden Associations with Chronic Diseases.</title>
        <authorList>
            <person name="Tisza M.J."/>
            <person name="Buck C.B."/>
        </authorList>
    </citation>
    <scope>NUCLEOTIDE SEQUENCE</scope>
    <source>
        <strain evidence="4">Ctqq75</strain>
    </source>
</reference>
<evidence type="ECO:0000256" key="1">
    <source>
        <dbReference type="ARBA" id="ARBA00022722"/>
    </source>
</evidence>
<evidence type="ECO:0000259" key="3">
    <source>
        <dbReference type="SMART" id="SM00475"/>
    </source>
</evidence>
<dbReference type="Gene3D" id="1.10.150.20">
    <property type="entry name" value="5' to 3' exonuclease, C-terminal subdomain"/>
    <property type="match status" value="1"/>
</dbReference>
<dbReference type="InterPro" id="IPR002421">
    <property type="entry name" value="5-3_exonuclease"/>
</dbReference>
<feature type="domain" description="5'-3' exonuclease" evidence="3">
    <location>
        <begin position="17"/>
        <end position="238"/>
    </location>
</feature>
<dbReference type="SMR" id="A0A8S5REY9"/>
<keyword evidence="2" id="KW-0378">Hydrolase</keyword>
<dbReference type="InterPro" id="IPR029060">
    <property type="entry name" value="PIN-like_dom_sf"/>
</dbReference>
<dbReference type="GO" id="GO:0033567">
    <property type="term" value="P:DNA replication, Okazaki fragment processing"/>
    <property type="evidence" value="ECO:0007669"/>
    <property type="project" value="InterPro"/>
</dbReference>
<dbReference type="InterPro" id="IPR036279">
    <property type="entry name" value="5-3_exonuclease_C_sf"/>
</dbReference>
<dbReference type="GO" id="GO:0003677">
    <property type="term" value="F:DNA binding"/>
    <property type="evidence" value="ECO:0007669"/>
    <property type="project" value="InterPro"/>
</dbReference>
<dbReference type="GO" id="GO:0017108">
    <property type="term" value="F:5'-flap endonuclease activity"/>
    <property type="evidence" value="ECO:0007669"/>
    <property type="project" value="InterPro"/>
</dbReference>
<keyword evidence="1" id="KW-0540">Nuclease</keyword>
<dbReference type="GO" id="GO:0008409">
    <property type="term" value="F:5'-3' exonuclease activity"/>
    <property type="evidence" value="ECO:0007669"/>
    <property type="project" value="InterPro"/>
</dbReference>
<dbReference type="SUPFAM" id="SSF47807">
    <property type="entry name" value="5' to 3' exonuclease, C-terminal subdomain"/>
    <property type="match status" value="1"/>
</dbReference>
<dbReference type="InterPro" id="IPR038969">
    <property type="entry name" value="FEN"/>
</dbReference>
<dbReference type="Gene3D" id="3.40.50.1010">
    <property type="entry name" value="5'-nuclease"/>
    <property type="match status" value="1"/>
</dbReference>
<proteinExistence type="predicted"/>